<evidence type="ECO:0000256" key="3">
    <source>
        <dbReference type="PIRNR" id="PIRNR001365"/>
    </source>
</evidence>
<dbReference type="SMART" id="SM01130">
    <property type="entry name" value="DHDPS"/>
    <property type="match status" value="1"/>
</dbReference>
<dbReference type="GO" id="GO:0005829">
    <property type="term" value="C:cytosol"/>
    <property type="evidence" value="ECO:0007669"/>
    <property type="project" value="TreeGrafter"/>
</dbReference>
<reference evidence="6 7" key="1">
    <citation type="journal article" date="2013" name="ISME J.">
        <title>Comparative genomics of pathogenic lineages of Vibrio nigripulchritudo identifies virulence-associated traits.</title>
        <authorList>
            <person name="Goudenege D."/>
            <person name="Labreuche Y."/>
            <person name="Krin E."/>
            <person name="Ansquer D."/>
            <person name="Mangenot S."/>
            <person name="Calteau A."/>
            <person name="Medigue C."/>
            <person name="Mazel D."/>
            <person name="Polz M.F."/>
            <person name="Le Roux F."/>
        </authorList>
    </citation>
    <scope>NUCLEOTIDE SEQUENCE [LARGE SCALE GENOMIC DNA]</scope>
    <source>
        <strain evidence="6 7">SOn1</strain>
    </source>
</reference>
<dbReference type="NCBIfam" id="NF003164">
    <property type="entry name" value="PRK04147.1"/>
    <property type="match status" value="1"/>
</dbReference>
<accession>A0AAV2VWN1</accession>
<dbReference type="EMBL" id="CAOF01000174">
    <property type="protein sequence ID" value="CCO49137.1"/>
    <property type="molecule type" value="Genomic_DNA"/>
</dbReference>
<evidence type="ECO:0000313" key="7">
    <source>
        <dbReference type="Proteomes" id="UP000018211"/>
    </source>
</evidence>
<organism evidence="6 7">
    <name type="scientific">Vibrio nigripulchritudo SOn1</name>
    <dbReference type="NCBI Taxonomy" id="1238450"/>
    <lineage>
        <taxon>Bacteria</taxon>
        <taxon>Pseudomonadati</taxon>
        <taxon>Pseudomonadota</taxon>
        <taxon>Gammaproteobacteria</taxon>
        <taxon>Vibrionales</taxon>
        <taxon>Vibrionaceae</taxon>
        <taxon>Vibrio</taxon>
    </lineage>
</organism>
<dbReference type="PANTHER" id="PTHR42849:SF1">
    <property type="entry name" value="N-ACETYLNEURAMINATE LYASE"/>
    <property type="match status" value="1"/>
</dbReference>
<dbReference type="InterPro" id="IPR020625">
    <property type="entry name" value="Schiff_base-form_aldolases_AS"/>
</dbReference>
<feature type="active site" description="Schiff-base intermediate with substrate" evidence="4">
    <location>
        <position position="161"/>
    </location>
</feature>
<dbReference type="AlphaFoldDB" id="A0AAV2VWN1"/>
<dbReference type="Pfam" id="PF00701">
    <property type="entry name" value="DHDPS"/>
    <property type="match status" value="1"/>
</dbReference>
<evidence type="ECO:0000256" key="1">
    <source>
        <dbReference type="ARBA" id="ARBA00023239"/>
    </source>
</evidence>
<dbReference type="Gene3D" id="3.20.20.70">
    <property type="entry name" value="Aldolase class I"/>
    <property type="match status" value="1"/>
</dbReference>
<evidence type="ECO:0000256" key="5">
    <source>
        <dbReference type="PIRSR" id="PIRSR001365-2"/>
    </source>
</evidence>
<comment type="caution">
    <text evidence="6">The sequence shown here is derived from an EMBL/GenBank/DDBJ whole genome shotgun (WGS) entry which is preliminary data.</text>
</comment>
<evidence type="ECO:0000256" key="2">
    <source>
        <dbReference type="ARBA" id="ARBA00023270"/>
    </source>
</evidence>
<protein>
    <submittedName>
        <fullName evidence="6">N-acetylneuraminate lyase</fullName>
        <ecNumber evidence="6">4.1.3.3</ecNumber>
    </submittedName>
</protein>
<dbReference type="PANTHER" id="PTHR42849">
    <property type="entry name" value="N-ACETYLNEURAMINATE LYASE"/>
    <property type="match status" value="1"/>
</dbReference>
<name>A0AAV2VWN1_9VIBR</name>
<feature type="active site" description="Proton donor/acceptor" evidence="4">
    <location>
        <position position="133"/>
    </location>
</feature>
<dbReference type="PRINTS" id="PR00146">
    <property type="entry name" value="DHPICSNTHASE"/>
</dbReference>
<gene>
    <name evidence="6" type="ORF">VIBNISOn1_790064</name>
</gene>
<proteinExistence type="inferred from homology"/>
<dbReference type="InterPro" id="IPR002220">
    <property type="entry name" value="DapA-like"/>
</dbReference>
<dbReference type="GO" id="GO:0019262">
    <property type="term" value="P:N-acetylneuraminate catabolic process"/>
    <property type="evidence" value="ECO:0007669"/>
    <property type="project" value="TreeGrafter"/>
</dbReference>
<evidence type="ECO:0000313" key="6">
    <source>
        <dbReference type="EMBL" id="CCO49137.1"/>
    </source>
</evidence>
<evidence type="ECO:0000256" key="4">
    <source>
        <dbReference type="PIRSR" id="PIRSR001365-1"/>
    </source>
</evidence>
<keyword evidence="1 3" id="KW-0456">Lyase</keyword>
<dbReference type="Proteomes" id="UP000018211">
    <property type="component" value="Unassembled WGS sequence"/>
</dbReference>
<sequence length="290" mass="32766">MMEGIFVPLMTPFSADGELEYSKFDAMIEYHISQGVHGFYVGGSSSECFMMNISERQKVLKYVAQVVKKRVPVIAHVGAIALTDVRLLIDTALNENYDVISAIPPFYYGFTKQEVTYYYQSILDYTDLPLLLYNIPGTTGVTFTHETLLNLLMMDNIIGIKHTTPDMFFIERLRHLQQDSLIFHGEDSMLVNGLQMGASGGIGTTYNLMPAQYVKLFEAMKQGDVDKAMALQHQVNRVTEVLLEVGLYQSIKFAMGEIGIDYGHCREPFLPLSKEDKGRVMACLERYGYL</sequence>
<keyword evidence="2" id="KW-0704">Schiff base</keyword>
<dbReference type="RefSeq" id="WP_022613376.1">
    <property type="nucleotide sequence ID" value="NZ_LK391965.1"/>
</dbReference>
<dbReference type="SUPFAM" id="SSF51569">
    <property type="entry name" value="Aldolase"/>
    <property type="match status" value="1"/>
</dbReference>
<feature type="binding site" evidence="5">
    <location>
        <position position="202"/>
    </location>
    <ligand>
        <name>pyruvate</name>
        <dbReference type="ChEBI" id="CHEBI:15361"/>
    </ligand>
</feature>
<comment type="similarity">
    <text evidence="3">Belongs to the DapA family.</text>
</comment>
<dbReference type="PIRSF" id="PIRSF001365">
    <property type="entry name" value="DHDPS"/>
    <property type="match status" value="1"/>
</dbReference>
<dbReference type="EC" id="4.1.3.3" evidence="6"/>
<dbReference type="PROSITE" id="PS00666">
    <property type="entry name" value="DHDPS_2"/>
    <property type="match status" value="1"/>
</dbReference>
<dbReference type="InterPro" id="IPR013785">
    <property type="entry name" value="Aldolase_TIM"/>
</dbReference>
<dbReference type="GO" id="GO:0008747">
    <property type="term" value="F:N-acetylneuraminate lyase activity"/>
    <property type="evidence" value="ECO:0007669"/>
    <property type="project" value="UniProtKB-EC"/>
</dbReference>